<accession>A0A6C2YL03</accession>
<evidence type="ECO:0000259" key="8">
    <source>
        <dbReference type="PROSITE" id="PS50011"/>
    </source>
</evidence>
<keyword evidence="3" id="KW-0677">Repeat</keyword>
<evidence type="ECO:0000313" key="10">
    <source>
        <dbReference type="Proteomes" id="UP000464378"/>
    </source>
</evidence>
<evidence type="ECO:0000313" key="9">
    <source>
        <dbReference type="EMBL" id="VIP01909.1"/>
    </source>
</evidence>
<dbReference type="Pfam" id="PF13306">
    <property type="entry name" value="LRR_5"/>
    <property type="match status" value="1"/>
</dbReference>
<evidence type="ECO:0000256" key="4">
    <source>
        <dbReference type="ARBA" id="ARBA00022741"/>
    </source>
</evidence>
<keyword evidence="1" id="KW-0433">Leucine-rich repeat</keyword>
<dbReference type="Pfam" id="PF13516">
    <property type="entry name" value="LRR_6"/>
    <property type="match status" value="1"/>
</dbReference>
<evidence type="ECO:0000256" key="2">
    <source>
        <dbReference type="ARBA" id="ARBA00022679"/>
    </source>
</evidence>
<dbReference type="InterPro" id="IPR011009">
    <property type="entry name" value="Kinase-like_dom_sf"/>
</dbReference>
<reference evidence="9" key="1">
    <citation type="submission" date="2019-04" db="EMBL/GenBank/DDBJ databases">
        <authorList>
            <consortium name="Science for Life Laboratories"/>
        </authorList>
    </citation>
    <scope>NUCLEOTIDE SEQUENCE</scope>
    <source>
        <strain evidence="9">MBLW1</strain>
    </source>
</reference>
<dbReference type="EMBL" id="LR586016">
    <property type="protein sequence ID" value="VIP01909.1"/>
    <property type="molecule type" value="Genomic_DNA"/>
</dbReference>
<dbReference type="PROSITE" id="PS50011">
    <property type="entry name" value="PROTEIN_KINASE_DOM"/>
    <property type="match status" value="1"/>
</dbReference>
<dbReference type="PANTHER" id="PTHR43289:SF6">
    <property type="entry name" value="SERINE_THREONINE-PROTEIN KINASE NEKL-3"/>
    <property type="match status" value="1"/>
</dbReference>
<dbReference type="EMBL" id="LR593887">
    <property type="protein sequence ID" value="VTR99815.1"/>
    <property type="molecule type" value="Genomic_DNA"/>
</dbReference>
<dbReference type="SUPFAM" id="SSF56112">
    <property type="entry name" value="Protein kinase-like (PK-like)"/>
    <property type="match status" value="1"/>
</dbReference>
<dbReference type="InterPro" id="IPR026906">
    <property type="entry name" value="LRR_5"/>
</dbReference>
<feature type="binding site" evidence="7">
    <location>
        <position position="153"/>
    </location>
    <ligand>
        <name>ATP</name>
        <dbReference type="ChEBI" id="CHEBI:30616"/>
    </ligand>
</feature>
<keyword evidence="4 7" id="KW-0547">Nucleotide-binding</keyword>
<dbReference type="InterPro" id="IPR032675">
    <property type="entry name" value="LRR_dom_sf"/>
</dbReference>
<evidence type="ECO:0000256" key="6">
    <source>
        <dbReference type="ARBA" id="ARBA00022840"/>
    </source>
</evidence>
<name>A0A6C2YL03_9BACT</name>
<dbReference type="Gene3D" id="3.80.10.10">
    <property type="entry name" value="Ribonuclease Inhibitor"/>
    <property type="match status" value="2"/>
</dbReference>
<dbReference type="Pfam" id="PF00069">
    <property type="entry name" value="Pkinase"/>
    <property type="match status" value="1"/>
</dbReference>
<proteinExistence type="predicted"/>
<dbReference type="GO" id="GO:0004674">
    <property type="term" value="F:protein serine/threonine kinase activity"/>
    <property type="evidence" value="ECO:0007669"/>
    <property type="project" value="UniProtKB-KW"/>
</dbReference>
<dbReference type="Gene3D" id="1.10.510.10">
    <property type="entry name" value="Transferase(Phosphotransferase) domain 1"/>
    <property type="match status" value="1"/>
</dbReference>
<dbReference type="GO" id="GO:0005524">
    <property type="term" value="F:ATP binding"/>
    <property type="evidence" value="ECO:0007669"/>
    <property type="project" value="UniProtKB-UniRule"/>
</dbReference>
<dbReference type="PANTHER" id="PTHR43289">
    <property type="entry name" value="MITOGEN-ACTIVATED PROTEIN KINASE KINASE KINASE 20-RELATED"/>
    <property type="match status" value="1"/>
</dbReference>
<dbReference type="RefSeq" id="WP_162657146.1">
    <property type="nucleotide sequence ID" value="NZ_LR593887.1"/>
</dbReference>
<gene>
    <name evidence="9" type="ORF">GMBLW1_20510</name>
</gene>
<sequence>MTTPNPEITAETLKRLFLGQLSEVELLTIATHLRIDTILEEAHQQLTLSNDPLLAILRSRSPNPDPAMESLTNRLLAKLQPLSGMPVDEDAVVTQSSPSGGTLPMGALARSTDASEMPERLDHYKIQRLLGQGGMGTVYLANDTKLRRDVAIKTLRSEIAAQSRPRERFLREARAAAALNHEHIIPIYHVGEDRGIPYFAMPVLQGCELTVLISENERFSVPNALRLGREIALGLAAAHARGMIHRDIKPSNIWIEFDPNTSQIKPTESGRVKILDFGLAHREDDLRMTLSDAIIGTPGYMAYEQARGELVDHRADLFSLGVVLYEMVTGVRPFNGKEVLFYRISLAMDQPRAPAELDATIPMDVSQFIMRLLEKDPAKRPASANEVAEQLLALQTKSVPLAESPPAHTTAHPQSARNSQSRLWVISAGLCLLLAGGLTAYQLIFDSKVGTLVVDVEGDAEVRFEKGELRVYDADGKSKYTLKPSERNKSLPPGRYSVQVMGADGVKLNTDNFEMIKDGKVVLRVTVDPNALAKQNPDPAKATSPDREAAEYVLSIGGAVKVNGDNREIKAAIDLPKGDLTLTWVDLVGTKINNAGLARFTDCKHLTYLTLYGTKVSDAGLVHLKNCHNLTQLWLGETQVSNAGLVHLIDCKKLISLNLAGTNVTDAGLALFKDCKDLQDLSIGDTAVSDAGLAHFKDCKKLTYLWLRSTQVSDAGLALFKDWKTMRDLNLEKTQVSDAGLAHFKNCKDLAYLWLRNTNVSDAGLAHFKDCKNLTYLDVRQTKVTAKAIAEFHAAVPGCKIQHEGGDIEPKK</sequence>
<keyword evidence="6 7" id="KW-0067">ATP-binding</keyword>
<dbReference type="InterPro" id="IPR001611">
    <property type="entry name" value="Leu-rich_rpt"/>
</dbReference>
<dbReference type="InParanoid" id="A0A6C2YL03"/>
<dbReference type="InterPro" id="IPR000719">
    <property type="entry name" value="Prot_kinase_dom"/>
</dbReference>
<evidence type="ECO:0000256" key="5">
    <source>
        <dbReference type="ARBA" id="ARBA00022777"/>
    </source>
</evidence>
<feature type="domain" description="Protein kinase" evidence="8">
    <location>
        <begin position="124"/>
        <end position="392"/>
    </location>
</feature>
<organism evidence="9">
    <name type="scientific">Tuwongella immobilis</name>
    <dbReference type="NCBI Taxonomy" id="692036"/>
    <lineage>
        <taxon>Bacteria</taxon>
        <taxon>Pseudomonadati</taxon>
        <taxon>Planctomycetota</taxon>
        <taxon>Planctomycetia</taxon>
        <taxon>Gemmatales</taxon>
        <taxon>Gemmataceae</taxon>
        <taxon>Tuwongella</taxon>
    </lineage>
</organism>
<dbReference type="SUPFAM" id="SSF52047">
    <property type="entry name" value="RNI-like"/>
    <property type="match status" value="1"/>
</dbReference>
<evidence type="ECO:0000256" key="3">
    <source>
        <dbReference type="ARBA" id="ARBA00022737"/>
    </source>
</evidence>
<evidence type="ECO:0000256" key="1">
    <source>
        <dbReference type="ARBA" id="ARBA00022614"/>
    </source>
</evidence>
<dbReference type="PROSITE" id="PS00107">
    <property type="entry name" value="PROTEIN_KINASE_ATP"/>
    <property type="match status" value="1"/>
</dbReference>
<dbReference type="AlphaFoldDB" id="A0A6C2YL03"/>
<dbReference type="CDD" id="cd14014">
    <property type="entry name" value="STKc_PknB_like"/>
    <property type="match status" value="1"/>
</dbReference>
<dbReference type="InterPro" id="IPR017441">
    <property type="entry name" value="Protein_kinase_ATP_BS"/>
</dbReference>
<keyword evidence="10" id="KW-1185">Reference proteome</keyword>
<evidence type="ECO:0000256" key="7">
    <source>
        <dbReference type="PROSITE-ProRule" id="PRU10141"/>
    </source>
</evidence>
<dbReference type="SMART" id="SM00220">
    <property type="entry name" value="S_TKc"/>
    <property type="match status" value="1"/>
</dbReference>
<keyword evidence="5 9" id="KW-0418">Kinase</keyword>
<dbReference type="Proteomes" id="UP000464378">
    <property type="component" value="Chromosome"/>
</dbReference>
<dbReference type="Gene3D" id="3.30.200.20">
    <property type="entry name" value="Phosphorylase Kinase, domain 1"/>
    <property type="match status" value="1"/>
</dbReference>
<keyword evidence="2" id="KW-0808">Transferase</keyword>
<protein>
    <recommendedName>
        <fullName evidence="8">Protein kinase domain-containing protein</fullName>
    </recommendedName>
</protein>
<keyword evidence="9" id="KW-0723">Serine/threonine-protein kinase</keyword>
<dbReference type="KEGG" id="tim:GMBLW1_20510"/>